<dbReference type="PANTHER" id="PTHR33478">
    <property type="entry name" value="EXTRACELLULAR METALLOPROTEINASE MEP"/>
    <property type="match status" value="1"/>
</dbReference>
<feature type="active site" evidence="10">
    <location>
        <position position="448"/>
    </location>
</feature>
<proteinExistence type="inferred from homology"/>
<evidence type="ECO:0000256" key="2">
    <source>
        <dbReference type="ARBA" id="ARBA00006006"/>
    </source>
</evidence>
<keyword evidence="5 11" id="KW-0479">Metal-binding</keyword>
<evidence type="ECO:0000256" key="8">
    <source>
        <dbReference type="ARBA" id="ARBA00023049"/>
    </source>
</evidence>
<comment type="caution">
    <text evidence="14">The sequence shown here is derived from an EMBL/GenBank/DDBJ whole genome shotgun (WGS) entry which is preliminary data.</text>
</comment>
<evidence type="ECO:0000256" key="9">
    <source>
        <dbReference type="ARBA" id="ARBA00023145"/>
    </source>
</evidence>
<keyword evidence="12" id="KW-0732">Signal</keyword>
<dbReference type="EC" id="3.4.24.-" evidence="12"/>
<feature type="binding site" evidence="11">
    <location>
        <position position="451"/>
    </location>
    <ligand>
        <name>Zn(2+)</name>
        <dbReference type="ChEBI" id="CHEBI:29105"/>
        <note>catalytic</note>
    </ligand>
</feature>
<dbReference type="Pfam" id="PF02128">
    <property type="entry name" value="Peptidase_M36"/>
    <property type="match status" value="1"/>
</dbReference>
<dbReference type="InterPro" id="IPR050371">
    <property type="entry name" value="Fungal_virulence_M36"/>
</dbReference>
<dbReference type="GO" id="GO:0005615">
    <property type="term" value="C:extracellular space"/>
    <property type="evidence" value="ECO:0007669"/>
    <property type="project" value="InterPro"/>
</dbReference>
<feature type="chain" id="PRO_5041773784" description="Extracellular metalloproteinase" evidence="12">
    <location>
        <begin position="18"/>
        <end position="646"/>
    </location>
</feature>
<keyword evidence="6 12" id="KW-0378">Hydrolase</keyword>
<keyword evidence="4 12" id="KW-0645">Protease</keyword>
<accession>A0AAD5U8K3</accession>
<sequence length="646" mass="70799">MNFKLLMAITLVGNSLSQVSENLAPALKIDFYFPNPQVLTFNSTSGIETLSIEKQKEAAVKFMLKELDVGKGDCLTGSHGIYSHHCSPLIDGIEVANARAQVNLDQYGNVFSMSSTWIEKQKVPTLKKRQEQPIIDCPDALQAFASYKGLQISSDLTEEMVAFDKSILEGAGFTDAKITCSLKYFNSKEDGLIKVRDLSVPIGVDHFNVFVDAKGSLVGVTNWASSSLLSIPGVKYAENKKIEKRSETPKPLQRRSSKSKRAQSVTYRVIGTPDNDPRQGLKLVTDPADTTVSRLGWHNDGTGEQDTLAGNNAVAQANKENADDSVNFGQRPKDTNFNFDFPFDDSQVPSTYSDFSATNAFFITNLMHDVFYHYGFDEVSGNFQKNNFEKGGLGDDAIIVNVQDGSGVNNANFVTPPDGIPGKMRMFIFDDVAVGRDGALSNDIVIHELMHGVTSRLTGGPQNVNCLSNSEAGGLSEGWSDMMALTMLMSPINVREHDFEIGTYVTADNSGVRNFPYSTSLERNPDLYSDLKNPDNLQVHKAGEIFATMLYEVYWNLVDEKGFSPTLKDVNSGKGNTAFVQLLFDGLKIQPCNPTFMDARNAMLQAALLRDDGTYCAVAKGFAKRGLGVNATPEFDDDFTVPDECA</sequence>
<comment type="subcellular location">
    <subcellularLocation>
        <location evidence="1 12">Secreted</location>
    </subcellularLocation>
</comment>
<dbReference type="Gene3D" id="1.10.390.10">
    <property type="entry name" value="Neutral Protease Domain 2"/>
    <property type="match status" value="1"/>
</dbReference>
<evidence type="ECO:0000256" key="4">
    <source>
        <dbReference type="ARBA" id="ARBA00022670"/>
    </source>
</evidence>
<dbReference type="GO" id="GO:0006508">
    <property type="term" value="P:proteolysis"/>
    <property type="evidence" value="ECO:0007669"/>
    <property type="project" value="UniProtKB-KW"/>
</dbReference>
<keyword evidence="3 12" id="KW-0964">Secreted</keyword>
<evidence type="ECO:0000256" key="3">
    <source>
        <dbReference type="ARBA" id="ARBA00022525"/>
    </source>
</evidence>
<evidence type="ECO:0000256" key="13">
    <source>
        <dbReference type="SAM" id="MobiDB-lite"/>
    </source>
</evidence>
<evidence type="ECO:0000256" key="5">
    <source>
        <dbReference type="ARBA" id="ARBA00022723"/>
    </source>
</evidence>
<keyword evidence="8 12" id="KW-0482">Metalloprotease</keyword>
<dbReference type="EMBL" id="JADGJW010000002">
    <property type="protein sequence ID" value="KAJ3228394.1"/>
    <property type="molecule type" value="Genomic_DNA"/>
</dbReference>
<evidence type="ECO:0000256" key="10">
    <source>
        <dbReference type="PIRSR" id="PIRSR601842-1"/>
    </source>
</evidence>
<keyword evidence="9 12" id="KW-0865">Zymogen</keyword>
<protein>
    <recommendedName>
        <fullName evidence="12">Extracellular metalloproteinase</fullName>
        <ecNumber evidence="12">3.4.24.-</ecNumber>
    </recommendedName>
    <alternativeName>
        <fullName evidence="12">Fungalysin</fullName>
    </alternativeName>
</protein>
<keyword evidence="7 11" id="KW-0862">Zinc</keyword>
<feature type="binding site" evidence="11">
    <location>
        <position position="447"/>
    </location>
    <ligand>
        <name>Zn(2+)</name>
        <dbReference type="ChEBI" id="CHEBI:29105"/>
        <note>catalytic</note>
    </ligand>
</feature>
<feature type="signal peptide" evidence="12">
    <location>
        <begin position="1"/>
        <end position="17"/>
    </location>
</feature>
<dbReference type="Proteomes" id="UP001211065">
    <property type="component" value="Unassembled WGS sequence"/>
</dbReference>
<evidence type="ECO:0000256" key="6">
    <source>
        <dbReference type="ARBA" id="ARBA00022801"/>
    </source>
</evidence>
<dbReference type="Gene3D" id="3.10.170.10">
    <property type="match status" value="1"/>
</dbReference>
<feature type="region of interest" description="Disordered" evidence="13">
    <location>
        <begin position="242"/>
        <end position="264"/>
    </location>
</feature>
<keyword evidence="15" id="KW-1185">Reference proteome</keyword>
<comment type="cofactor">
    <cofactor evidence="11">
        <name>Zn(2+)</name>
        <dbReference type="ChEBI" id="CHEBI:29105"/>
    </cofactor>
    <text evidence="11">Binds 1 zinc ion per subunit.</text>
</comment>
<evidence type="ECO:0000256" key="7">
    <source>
        <dbReference type="ARBA" id="ARBA00022833"/>
    </source>
</evidence>
<evidence type="ECO:0000313" key="15">
    <source>
        <dbReference type="Proteomes" id="UP001211065"/>
    </source>
</evidence>
<gene>
    <name evidence="14" type="ORF">HK099_002899</name>
</gene>
<reference evidence="14" key="1">
    <citation type="submission" date="2020-05" db="EMBL/GenBank/DDBJ databases">
        <title>Phylogenomic resolution of chytrid fungi.</title>
        <authorList>
            <person name="Stajich J.E."/>
            <person name="Amses K."/>
            <person name="Simmons R."/>
            <person name="Seto K."/>
            <person name="Myers J."/>
            <person name="Bonds A."/>
            <person name="Quandt C.A."/>
            <person name="Barry K."/>
            <person name="Liu P."/>
            <person name="Grigoriev I."/>
            <person name="Longcore J.E."/>
            <person name="James T.Y."/>
        </authorList>
    </citation>
    <scope>NUCLEOTIDE SEQUENCE</scope>
    <source>
        <strain evidence="14">JEL0476</strain>
    </source>
</reference>
<feature type="compositionally biased region" description="Basic residues" evidence="13">
    <location>
        <begin position="252"/>
        <end position="261"/>
    </location>
</feature>
<evidence type="ECO:0000256" key="11">
    <source>
        <dbReference type="PIRSR" id="PIRSR601842-2"/>
    </source>
</evidence>
<dbReference type="CDD" id="cd09596">
    <property type="entry name" value="M36"/>
    <property type="match status" value="1"/>
</dbReference>
<organism evidence="14 15">
    <name type="scientific">Clydaea vesicula</name>
    <dbReference type="NCBI Taxonomy" id="447962"/>
    <lineage>
        <taxon>Eukaryota</taxon>
        <taxon>Fungi</taxon>
        <taxon>Fungi incertae sedis</taxon>
        <taxon>Chytridiomycota</taxon>
        <taxon>Chytridiomycota incertae sedis</taxon>
        <taxon>Chytridiomycetes</taxon>
        <taxon>Lobulomycetales</taxon>
        <taxon>Lobulomycetaceae</taxon>
        <taxon>Clydaea</taxon>
    </lineage>
</organism>
<dbReference type="PRINTS" id="PR00999">
    <property type="entry name" value="FUNGALYSIN"/>
</dbReference>
<dbReference type="InterPro" id="IPR027268">
    <property type="entry name" value="Peptidase_M4/M1_CTD_sf"/>
</dbReference>
<dbReference type="SUPFAM" id="SSF55486">
    <property type="entry name" value="Metalloproteases ('zincins'), catalytic domain"/>
    <property type="match status" value="1"/>
</dbReference>
<dbReference type="InterPro" id="IPR001842">
    <property type="entry name" value="Peptidase_M36"/>
</dbReference>
<dbReference type="GO" id="GO:0008270">
    <property type="term" value="F:zinc ion binding"/>
    <property type="evidence" value="ECO:0007669"/>
    <property type="project" value="InterPro"/>
</dbReference>
<dbReference type="GO" id="GO:0004222">
    <property type="term" value="F:metalloendopeptidase activity"/>
    <property type="evidence" value="ECO:0007669"/>
    <property type="project" value="InterPro"/>
</dbReference>
<feature type="binding site" evidence="11">
    <location>
        <position position="477"/>
    </location>
    <ligand>
        <name>Zn(2+)</name>
        <dbReference type="ChEBI" id="CHEBI:29105"/>
        <note>catalytic</note>
    </ligand>
</feature>
<dbReference type="PANTHER" id="PTHR33478:SF1">
    <property type="entry name" value="EXTRACELLULAR METALLOPROTEINASE MEP"/>
    <property type="match status" value="1"/>
</dbReference>
<evidence type="ECO:0000256" key="1">
    <source>
        <dbReference type="ARBA" id="ARBA00004613"/>
    </source>
</evidence>
<evidence type="ECO:0000313" key="14">
    <source>
        <dbReference type="EMBL" id="KAJ3228394.1"/>
    </source>
</evidence>
<evidence type="ECO:0000256" key="12">
    <source>
        <dbReference type="RuleBase" id="RU364017"/>
    </source>
</evidence>
<dbReference type="AlphaFoldDB" id="A0AAD5U8K3"/>
<name>A0AAD5U8K3_9FUNG</name>
<comment type="similarity">
    <text evidence="2 12">Belongs to the peptidase M36 family.</text>
</comment>